<sequence>MRTPGIVAEFVRYVREGGPIKTSPIAGRMGVAAGCKAAESLRNSNMPQDVPTVDKELLEYFRE</sequence>
<dbReference type="EMBL" id="BARS01001406">
    <property type="protein sequence ID" value="GAF71410.1"/>
    <property type="molecule type" value="Genomic_DNA"/>
</dbReference>
<comment type="caution">
    <text evidence="1">The sequence shown here is derived from an EMBL/GenBank/DDBJ whole genome shotgun (WGS) entry which is preliminary data.</text>
</comment>
<protein>
    <submittedName>
        <fullName evidence="1">Uncharacterized protein</fullName>
    </submittedName>
</protein>
<organism evidence="1">
    <name type="scientific">marine sediment metagenome</name>
    <dbReference type="NCBI Taxonomy" id="412755"/>
    <lineage>
        <taxon>unclassified sequences</taxon>
        <taxon>metagenomes</taxon>
        <taxon>ecological metagenomes</taxon>
    </lineage>
</organism>
<evidence type="ECO:0000313" key="1">
    <source>
        <dbReference type="EMBL" id="GAF71410.1"/>
    </source>
</evidence>
<dbReference type="AlphaFoldDB" id="X0T5Q2"/>
<reference evidence="1" key="1">
    <citation type="journal article" date="2014" name="Front. Microbiol.">
        <title>High frequency of phylogenetically diverse reductive dehalogenase-homologous genes in deep subseafloor sedimentary metagenomes.</title>
        <authorList>
            <person name="Kawai M."/>
            <person name="Futagami T."/>
            <person name="Toyoda A."/>
            <person name="Takaki Y."/>
            <person name="Nishi S."/>
            <person name="Hori S."/>
            <person name="Arai W."/>
            <person name="Tsubouchi T."/>
            <person name="Morono Y."/>
            <person name="Uchiyama I."/>
            <person name="Ito T."/>
            <person name="Fujiyama A."/>
            <person name="Inagaki F."/>
            <person name="Takami H."/>
        </authorList>
    </citation>
    <scope>NUCLEOTIDE SEQUENCE</scope>
    <source>
        <strain evidence="1">Expedition CK06-06</strain>
    </source>
</reference>
<accession>X0T5Q2</accession>
<name>X0T5Q2_9ZZZZ</name>
<gene>
    <name evidence="1" type="ORF">S01H1_02786</name>
</gene>
<proteinExistence type="predicted"/>